<dbReference type="AlphaFoldDB" id="A0A511M9V0"/>
<evidence type="ECO:0000313" key="2">
    <source>
        <dbReference type="EMBL" id="GEM37369.1"/>
    </source>
</evidence>
<dbReference type="OrthoDB" id="4571959at2"/>
<feature type="transmembrane region" description="Helical" evidence="1">
    <location>
        <begin position="131"/>
        <end position="149"/>
    </location>
</feature>
<keyword evidence="1" id="KW-0812">Transmembrane</keyword>
<proteinExistence type="predicted"/>
<protein>
    <recommendedName>
        <fullName evidence="4">DUF2637 domain-containing protein</fullName>
    </recommendedName>
</protein>
<keyword evidence="3" id="KW-1185">Reference proteome</keyword>
<dbReference type="EMBL" id="BJXA01000009">
    <property type="protein sequence ID" value="GEM37369.1"/>
    <property type="molecule type" value="Genomic_DNA"/>
</dbReference>
<accession>A0A511M9V0</accession>
<feature type="transmembrane region" description="Helical" evidence="1">
    <location>
        <begin position="169"/>
        <end position="190"/>
    </location>
</feature>
<feature type="transmembrane region" description="Helical" evidence="1">
    <location>
        <begin position="202"/>
        <end position="219"/>
    </location>
</feature>
<evidence type="ECO:0000313" key="3">
    <source>
        <dbReference type="Proteomes" id="UP000321424"/>
    </source>
</evidence>
<keyword evidence="1" id="KW-0472">Membrane</keyword>
<feature type="transmembrane region" description="Helical" evidence="1">
    <location>
        <begin position="225"/>
        <end position="246"/>
    </location>
</feature>
<reference evidence="2 3" key="1">
    <citation type="submission" date="2019-07" db="EMBL/GenBank/DDBJ databases">
        <title>Whole genome shotgun sequence of Nocardia ninae NBRC 108245.</title>
        <authorList>
            <person name="Hosoyama A."/>
            <person name="Uohara A."/>
            <person name="Ohji S."/>
            <person name="Ichikawa N."/>
        </authorList>
    </citation>
    <scope>NUCLEOTIDE SEQUENCE [LARGE SCALE GENOMIC DNA]</scope>
    <source>
        <strain evidence="2 3">NBRC 108245</strain>
    </source>
</reference>
<dbReference type="Proteomes" id="UP000321424">
    <property type="component" value="Unassembled WGS sequence"/>
</dbReference>
<dbReference type="RefSeq" id="WP_147129515.1">
    <property type="nucleotide sequence ID" value="NZ_BJXA01000009.1"/>
</dbReference>
<name>A0A511M9V0_9NOCA</name>
<organism evidence="2 3">
    <name type="scientific">Nocardia ninae NBRC 108245</name>
    <dbReference type="NCBI Taxonomy" id="1210091"/>
    <lineage>
        <taxon>Bacteria</taxon>
        <taxon>Bacillati</taxon>
        <taxon>Actinomycetota</taxon>
        <taxon>Actinomycetes</taxon>
        <taxon>Mycobacteriales</taxon>
        <taxon>Nocardiaceae</taxon>
        <taxon>Nocardia</taxon>
    </lineage>
</organism>
<evidence type="ECO:0008006" key="4">
    <source>
        <dbReference type="Google" id="ProtNLM"/>
    </source>
</evidence>
<evidence type="ECO:0000256" key="1">
    <source>
        <dbReference type="SAM" id="Phobius"/>
    </source>
</evidence>
<sequence>MTSIAELVPRKRTKHAPYDPFGPDLNLDKLLLDAQSRVATQHSEALTEARSNDEIRRRREVADEIRGLDIEDELAGARARYATAQSSRRAAERRHRRMVTEAEWHADAVAARQRATSESAQIADTHRTSTWISRALIGVIAAGVVWGAVNVQHNMTTGVPMSDPRFWLAFLYEPLVTIPLIVVMVTAATAARRGRPVNKRQIISLEVGLLLLTLVLNVGPHVMSANWHTAIEYGVAPIMIAAVVWLHSWTSGTFADLIAIGPSTDTDVAEVRPTDLVAVDTAA</sequence>
<gene>
    <name evidence="2" type="ORF">NN4_18880</name>
</gene>
<keyword evidence="1" id="KW-1133">Transmembrane helix</keyword>
<comment type="caution">
    <text evidence="2">The sequence shown here is derived from an EMBL/GenBank/DDBJ whole genome shotgun (WGS) entry which is preliminary data.</text>
</comment>